<dbReference type="Proteomes" id="UP000823405">
    <property type="component" value="Unassembled WGS sequence"/>
</dbReference>
<sequence length="131" mass="14119">MDDDDFTALAGRLSDVSNTMNQAAVFVYRMLEIIIWEELSRIPNGSAGGQGPPEMEFVMGQVTLRQGKAIVWSGLLGSPEATSEEMDILDLVLSKASGMALVKHLYSLALNRKIDGRGPPTKKAPSKAVKA</sequence>
<dbReference type="OrthoDB" id="2449598at2759"/>
<gene>
    <name evidence="1" type="ORF">BGZ97_010911</name>
</gene>
<comment type="caution">
    <text evidence="1">The sequence shown here is derived from an EMBL/GenBank/DDBJ whole genome shotgun (WGS) entry which is preliminary data.</text>
</comment>
<feature type="non-terminal residue" evidence="1">
    <location>
        <position position="131"/>
    </location>
</feature>
<reference evidence="1" key="1">
    <citation type="journal article" date="2020" name="Fungal Divers.">
        <title>Resolving the Mortierellaceae phylogeny through synthesis of multi-gene phylogenetics and phylogenomics.</title>
        <authorList>
            <person name="Vandepol N."/>
            <person name="Liber J."/>
            <person name="Desiro A."/>
            <person name="Na H."/>
            <person name="Kennedy M."/>
            <person name="Barry K."/>
            <person name="Grigoriev I.V."/>
            <person name="Miller A.N."/>
            <person name="O'Donnell K."/>
            <person name="Stajich J.E."/>
            <person name="Bonito G."/>
        </authorList>
    </citation>
    <scope>NUCLEOTIDE SEQUENCE</scope>
    <source>
        <strain evidence="1">NVP60</strain>
    </source>
</reference>
<protein>
    <submittedName>
        <fullName evidence="1">Uncharacterized protein</fullName>
    </submittedName>
</protein>
<keyword evidence="2" id="KW-1185">Reference proteome</keyword>
<evidence type="ECO:0000313" key="2">
    <source>
        <dbReference type="Proteomes" id="UP000823405"/>
    </source>
</evidence>
<dbReference type="AlphaFoldDB" id="A0A9P6UDQ4"/>
<evidence type="ECO:0000313" key="1">
    <source>
        <dbReference type="EMBL" id="KAG0272700.1"/>
    </source>
</evidence>
<accession>A0A9P6UDQ4</accession>
<proteinExistence type="predicted"/>
<dbReference type="EMBL" id="JAAAIN010005881">
    <property type="protein sequence ID" value="KAG0272700.1"/>
    <property type="molecule type" value="Genomic_DNA"/>
</dbReference>
<name>A0A9P6UDQ4_9FUNG</name>
<organism evidence="1 2">
    <name type="scientific">Linnemannia gamsii</name>
    <dbReference type="NCBI Taxonomy" id="64522"/>
    <lineage>
        <taxon>Eukaryota</taxon>
        <taxon>Fungi</taxon>
        <taxon>Fungi incertae sedis</taxon>
        <taxon>Mucoromycota</taxon>
        <taxon>Mortierellomycotina</taxon>
        <taxon>Mortierellomycetes</taxon>
        <taxon>Mortierellales</taxon>
        <taxon>Mortierellaceae</taxon>
        <taxon>Linnemannia</taxon>
    </lineage>
</organism>